<dbReference type="RefSeq" id="WP_283432589.1">
    <property type="nucleotide sequence ID" value="NZ_FXUG01000005.1"/>
</dbReference>
<sequence length="283" mass="31915">MNTCQLDYQRFTSRAWRHWVIACVAILFSANPVQAEFGQQGEPTTQPVLTSQAKLEPSAARQRVESQITAIRESKPPSLSVGTLRSGQLAHPAELPKPEGIGYVISHPDRDTNFGADRMVFGLMRLGVTMHEHLGDESIHRMLVNEISDPDGGKQKRHINHQMGLDVDICFYASDLDGKPLRARWLSFDEKGLSPAKKLRFDTTRNWLLLESILSSDTFGDIRAVLVSEPLKKRLLNHAMSLEEKATGVEAERLREHIRRAMALCRQPKSSPHDNHFHLSLEN</sequence>
<keyword evidence="3 8" id="KW-0732">Signal</keyword>
<accession>A0ABY1Q3X1</accession>
<protein>
    <submittedName>
        <fullName evidence="9">Penicillin-insensitive murein endopeptidase</fullName>
    </submittedName>
</protein>
<evidence type="ECO:0000256" key="5">
    <source>
        <dbReference type="ARBA" id="ARBA00022801"/>
    </source>
</evidence>
<keyword evidence="2" id="KW-0479">Metal-binding</keyword>
<dbReference type="Pfam" id="PF03411">
    <property type="entry name" value="Peptidase_M74"/>
    <property type="match status" value="1"/>
</dbReference>
<evidence type="ECO:0000256" key="7">
    <source>
        <dbReference type="ARBA" id="ARBA00023049"/>
    </source>
</evidence>
<dbReference type="SUPFAM" id="SSF55166">
    <property type="entry name" value="Hedgehog/DD-peptidase"/>
    <property type="match status" value="1"/>
</dbReference>
<evidence type="ECO:0000256" key="3">
    <source>
        <dbReference type="ARBA" id="ARBA00022729"/>
    </source>
</evidence>
<keyword evidence="4" id="KW-0574">Periplasm</keyword>
<evidence type="ECO:0000313" key="9">
    <source>
        <dbReference type="EMBL" id="SMP56256.1"/>
    </source>
</evidence>
<gene>
    <name evidence="9" type="ORF">SAMN06265222_105118</name>
</gene>
<dbReference type="EMBL" id="FXUG01000005">
    <property type="protein sequence ID" value="SMP56256.1"/>
    <property type="molecule type" value="Genomic_DNA"/>
</dbReference>
<feature type="signal peptide" evidence="8">
    <location>
        <begin position="1"/>
        <end position="35"/>
    </location>
</feature>
<keyword evidence="5" id="KW-0378">Hydrolase</keyword>
<feature type="chain" id="PRO_5045542186" evidence="8">
    <location>
        <begin position="36"/>
        <end position="283"/>
    </location>
</feature>
<evidence type="ECO:0000256" key="1">
    <source>
        <dbReference type="ARBA" id="ARBA00022670"/>
    </source>
</evidence>
<comment type="caution">
    <text evidence="9">The sequence shown here is derived from an EMBL/GenBank/DDBJ whole genome shotgun (WGS) entry which is preliminary data.</text>
</comment>
<evidence type="ECO:0000256" key="2">
    <source>
        <dbReference type="ARBA" id="ARBA00022723"/>
    </source>
</evidence>
<keyword evidence="6" id="KW-0862">Zinc</keyword>
<proteinExistence type="predicted"/>
<dbReference type="Proteomes" id="UP001158067">
    <property type="component" value="Unassembled WGS sequence"/>
</dbReference>
<dbReference type="InterPro" id="IPR009045">
    <property type="entry name" value="Zn_M74/Hedgehog-like"/>
</dbReference>
<evidence type="ECO:0000256" key="6">
    <source>
        <dbReference type="ARBA" id="ARBA00022833"/>
    </source>
</evidence>
<evidence type="ECO:0000313" key="10">
    <source>
        <dbReference type="Proteomes" id="UP001158067"/>
    </source>
</evidence>
<evidence type="ECO:0000256" key="8">
    <source>
        <dbReference type="SAM" id="SignalP"/>
    </source>
</evidence>
<keyword evidence="7" id="KW-0482">Metalloprotease</keyword>
<reference evidence="9 10" key="1">
    <citation type="submission" date="2017-05" db="EMBL/GenBank/DDBJ databases">
        <authorList>
            <person name="Varghese N."/>
            <person name="Submissions S."/>
        </authorList>
    </citation>
    <scope>NUCLEOTIDE SEQUENCE [LARGE SCALE GENOMIC DNA]</scope>
    <source>
        <strain evidence="9 10">DSM 25457</strain>
    </source>
</reference>
<evidence type="ECO:0000256" key="4">
    <source>
        <dbReference type="ARBA" id="ARBA00022764"/>
    </source>
</evidence>
<dbReference type="InterPro" id="IPR005073">
    <property type="entry name" value="Peptidase_M74"/>
</dbReference>
<organism evidence="9 10">
    <name type="scientific">Neorhodopirellula lusitana</name>
    <dbReference type="NCBI Taxonomy" id="445327"/>
    <lineage>
        <taxon>Bacteria</taxon>
        <taxon>Pseudomonadati</taxon>
        <taxon>Planctomycetota</taxon>
        <taxon>Planctomycetia</taxon>
        <taxon>Pirellulales</taxon>
        <taxon>Pirellulaceae</taxon>
        <taxon>Neorhodopirellula</taxon>
    </lineage>
</organism>
<dbReference type="Gene3D" id="3.30.1380.10">
    <property type="match status" value="1"/>
</dbReference>
<keyword evidence="10" id="KW-1185">Reference proteome</keyword>
<name>A0ABY1Q3X1_9BACT</name>
<keyword evidence="1" id="KW-0645">Protease</keyword>